<proteinExistence type="predicted"/>
<evidence type="ECO:0000313" key="1">
    <source>
        <dbReference type="EMBL" id="GME84713.1"/>
    </source>
</evidence>
<dbReference type="Proteomes" id="UP001165064">
    <property type="component" value="Unassembled WGS sequence"/>
</dbReference>
<dbReference type="EMBL" id="BSXS01005705">
    <property type="protein sequence ID" value="GME84713.1"/>
    <property type="molecule type" value="Genomic_DNA"/>
</dbReference>
<name>A0ACB5TAJ2_AMBMO</name>
<sequence>MDSINLLARDNARSPVQWDDSPNAGFSTAGAKAQKPWMRVNDNYKEINVAKQTNDPDSVLGYYRKALKVRKEFADPLVYGDFDHVDFENDDVMSFTKTGKQRKAYVVLNLKPKSVEWKSLVDGELKLILSNVDEKEMKSDELKPFEARIYLVQ</sequence>
<protein>
    <submittedName>
        <fullName evidence="1">Unnamed protein product</fullName>
    </submittedName>
</protein>
<reference evidence="1" key="1">
    <citation type="submission" date="2023-04" db="EMBL/GenBank/DDBJ databases">
        <title>Ambrosiozyma monospora NBRC 10751.</title>
        <authorList>
            <person name="Ichikawa N."/>
            <person name="Sato H."/>
            <person name="Tonouchi N."/>
        </authorList>
    </citation>
    <scope>NUCLEOTIDE SEQUENCE</scope>
    <source>
        <strain evidence="1">NBRC 10751</strain>
    </source>
</reference>
<comment type="caution">
    <text evidence="1">The sequence shown here is derived from an EMBL/GenBank/DDBJ whole genome shotgun (WGS) entry which is preliminary data.</text>
</comment>
<evidence type="ECO:0000313" key="2">
    <source>
        <dbReference type="Proteomes" id="UP001165064"/>
    </source>
</evidence>
<gene>
    <name evidence="1" type="ORF">Amon02_000704100</name>
</gene>
<accession>A0ACB5TAJ2</accession>
<keyword evidence="2" id="KW-1185">Reference proteome</keyword>
<organism evidence="1 2">
    <name type="scientific">Ambrosiozyma monospora</name>
    <name type="common">Yeast</name>
    <name type="synonym">Endomycopsis monosporus</name>
    <dbReference type="NCBI Taxonomy" id="43982"/>
    <lineage>
        <taxon>Eukaryota</taxon>
        <taxon>Fungi</taxon>
        <taxon>Dikarya</taxon>
        <taxon>Ascomycota</taxon>
        <taxon>Saccharomycotina</taxon>
        <taxon>Pichiomycetes</taxon>
        <taxon>Pichiales</taxon>
        <taxon>Pichiaceae</taxon>
        <taxon>Ambrosiozyma</taxon>
    </lineage>
</organism>